<keyword evidence="1 2" id="KW-0732">Signal</keyword>
<sequence>MTYKLKLMPAAAVALGLLTGPALAQDKVLTIAGSGGAVKDATEQIFLPAFTEATGWSTKFVAAESNIMLEVETMLKAGNMLYDAMEVSASAYPTGVQNGFLAPIDYALLDPEGTLPEAAKKEFGVVAAAYSTVLVQRLDKTPEGRKMESWADFWDTETFPGPRSLKRQPQYTLEFALLADGVAKDELYDVLGTDEGLDRAFAKLDEIKDSIPVWWTSGAQSVQLLSDGEVFYSTTYNGRVNKLQESGIPAEIMWNGGALHTSYVGIPKNAPNYEMAHEWIRVRTMRPDLEAEYVKFLPYPNFAPGLFDTMTEEQAAQMPTFKANADAQFVADEEFWAANIDRIQERFDEWLLF</sequence>
<evidence type="ECO:0000313" key="4">
    <source>
        <dbReference type="Proteomes" id="UP000027746"/>
    </source>
</evidence>
<reference evidence="3 4" key="1">
    <citation type="submission" date="2014-01" db="EMBL/GenBank/DDBJ databases">
        <title>Sulfitobacter sp. H3 (MCCC 1A00686) Genome Sequencing.</title>
        <authorList>
            <person name="Lai Q."/>
            <person name="Hong Z."/>
        </authorList>
    </citation>
    <scope>NUCLEOTIDE SEQUENCE [LARGE SCALE GENOMIC DNA]</scope>
    <source>
        <strain evidence="3 4">H3</strain>
    </source>
</reference>
<comment type="caution">
    <text evidence="3">The sequence shown here is derived from an EMBL/GenBank/DDBJ whole genome shotgun (WGS) entry which is preliminary data.</text>
</comment>
<dbReference type="InterPro" id="IPR006059">
    <property type="entry name" value="SBP"/>
</dbReference>
<feature type="chain" id="PRO_5041036868" description="ABC transporter substrate-binding protein" evidence="2">
    <location>
        <begin position="25"/>
        <end position="353"/>
    </location>
</feature>
<gene>
    <name evidence="3" type="ORF">SUH3_00740</name>
</gene>
<proteinExistence type="predicted"/>
<accession>A0A073JIL5</accession>
<evidence type="ECO:0000256" key="1">
    <source>
        <dbReference type="ARBA" id="ARBA00022729"/>
    </source>
</evidence>
<dbReference type="OrthoDB" id="9815444at2"/>
<evidence type="ECO:0000313" key="3">
    <source>
        <dbReference type="EMBL" id="KEJ97542.1"/>
    </source>
</evidence>
<dbReference type="PANTHER" id="PTHR30222:SF2">
    <property type="entry name" value="ABC TRANSPORTER SUBSTRATE-BINDING PROTEIN"/>
    <property type="match status" value="1"/>
</dbReference>
<evidence type="ECO:0000256" key="2">
    <source>
        <dbReference type="SAM" id="SignalP"/>
    </source>
</evidence>
<feature type="signal peptide" evidence="2">
    <location>
        <begin position="1"/>
        <end position="24"/>
    </location>
</feature>
<dbReference type="SUPFAM" id="SSF53850">
    <property type="entry name" value="Periplasmic binding protein-like II"/>
    <property type="match status" value="1"/>
</dbReference>
<name>A0A073JIL5_9RHOB</name>
<dbReference type="EMBL" id="JAMD01000001">
    <property type="protein sequence ID" value="KEJ97542.1"/>
    <property type="molecule type" value="Genomic_DNA"/>
</dbReference>
<keyword evidence="4" id="KW-1185">Reference proteome</keyword>
<dbReference type="AlphaFoldDB" id="A0A073JIL5"/>
<organism evidence="3 4">
    <name type="scientific">Pseudosulfitobacter pseudonitzschiae</name>
    <dbReference type="NCBI Taxonomy" id="1402135"/>
    <lineage>
        <taxon>Bacteria</taxon>
        <taxon>Pseudomonadati</taxon>
        <taxon>Pseudomonadota</taxon>
        <taxon>Alphaproteobacteria</taxon>
        <taxon>Rhodobacterales</taxon>
        <taxon>Roseobacteraceae</taxon>
        <taxon>Pseudosulfitobacter</taxon>
    </lineage>
</organism>
<dbReference type="GeneID" id="68870074"/>
<dbReference type="Pfam" id="PF13416">
    <property type="entry name" value="SBP_bac_8"/>
    <property type="match status" value="1"/>
</dbReference>
<dbReference type="PANTHER" id="PTHR30222">
    <property type="entry name" value="SPERMIDINE/PUTRESCINE-BINDING PERIPLASMIC PROTEIN"/>
    <property type="match status" value="1"/>
</dbReference>
<dbReference type="Proteomes" id="UP000027746">
    <property type="component" value="Unassembled WGS sequence"/>
</dbReference>
<dbReference type="Gene3D" id="3.40.190.10">
    <property type="entry name" value="Periplasmic binding protein-like II"/>
    <property type="match status" value="2"/>
</dbReference>
<dbReference type="RefSeq" id="WP_037920457.1">
    <property type="nucleotide sequence ID" value="NZ_CP054599.1"/>
</dbReference>
<protein>
    <recommendedName>
        <fullName evidence="5">ABC transporter substrate-binding protein</fullName>
    </recommendedName>
</protein>
<evidence type="ECO:0008006" key="5">
    <source>
        <dbReference type="Google" id="ProtNLM"/>
    </source>
</evidence>